<accession>A0A6A1W4I0</accession>
<name>A0A6A1W4I0_9ROSI</name>
<proteinExistence type="predicted"/>
<dbReference type="EMBL" id="RXIC02000021">
    <property type="protein sequence ID" value="KAB1220132.1"/>
    <property type="molecule type" value="Genomic_DNA"/>
</dbReference>
<evidence type="ECO:0000313" key="1">
    <source>
        <dbReference type="EMBL" id="KAB1220132.1"/>
    </source>
</evidence>
<protein>
    <submittedName>
        <fullName evidence="1">Uncharacterized protein</fullName>
    </submittedName>
</protein>
<comment type="caution">
    <text evidence="1">The sequence shown here is derived from an EMBL/GenBank/DDBJ whole genome shotgun (WGS) entry which is preliminary data.</text>
</comment>
<evidence type="ECO:0000313" key="2">
    <source>
        <dbReference type="Proteomes" id="UP000516437"/>
    </source>
</evidence>
<organism evidence="1 2">
    <name type="scientific">Morella rubra</name>
    <name type="common">Chinese bayberry</name>
    <dbReference type="NCBI Taxonomy" id="262757"/>
    <lineage>
        <taxon>Eukaryota</taxon>
        <taxon>Viridiplantae</taxon>
        <taxon>Streptophyta</taxon>
        <taxon>Embryophyta</taxon>
        <taxon>Tracheophyta</taxon>
        <taxon>Spermatophyta</taxon>
        <taxon>Magnoliopsida</taxon>
        <taxon>eudicotyledons</taxon>
        <taxon>Gunneridae</taxon>
        <taxon>Pentapetalae</taxon>
        <taxon>rosids</taxon>
        <taxon>fabids</taxon>
        <taxon>Fagales</taxon>
        <taxon>Myricaceae</taxon>
        <taxon>Morella</taxon>
    </lineage>
</organism>
<sequence length="70" mass="8008">MPINKQTVLFKGGMQRLLNPHSNKQTELFKSDKCREYLTHKQANGAFQVSQMQRILNPQTSKRSFSRGAG</sequence>
<gene>
    <name evidence="1" type="ORF">CJ030_MR3G005619</name>
</gene>
<dbReference type="Proteomes" id="UP000516437">
    <property type="component" value="Chromosome 3"/>
</dbReference>
<reference evidence="1 2" key="1">
    <citation type="journal article" date="2019" name="Plant Biotechnol. J.">
        <title>The red bayberry genome and genetic basis of sex determination.</title>
        <authorList>
            <person name="Jia H.M."/>
            <person name="Jia H.J."/>
            <person name="Cai Q.L."/>
            <person name="Wang Y."/>
            <person name="Zhao H.B."/>
            <person name="Yang W.F."/>
            <person name="Wang G.Y."/>
            <person name="Li Y.H."/>
            <person name="Zhan D.L."/>
            <person name="Shen Y.T."/>
            <person name="Niu Q.F."/>
            <person name="Chang L."/>
            <person name="Qiu J."/>
            <person name="Zhao L."/>
            <person name="Xie H.B."/>
            <person name="Fu W.Y."/>
            <person name="Jin J."/>
            <person name="Li X.W."/>
            <person name="Jiao Y."/>
            <person name="Zhou C.C."/>
            <person name="Tu T."/>
            <person name="Chai C.Y."/>
            <person name="Gao J.L."/>
            <person name="Fan L.J."/>
            <person name="van de Weg E."/>
            <person name="Wang J.Y."/>
            <person name="Gao Z.S."/>
        </authorList>
    </citation>
    <scope>NUCLEOTIDE SEQUENCE [LARGE SCALE GENOMIC DNA]</scope>
    <source>
        <tissue evidence="1">Leaves</tissue>
    </source>
</reference>
<dbReference type="AlphaFoldDB" id="A0A6A1W4I0"/>
<keyword evidence="2" id="KW-1185">Reference proteome</keyword>